<accession>A0A2I1HTQ5</accession>
<dbReference type="AlphaFoldDB" id="A0A2I1HTQ5"/>
<sequence>MSSFTPSQQKIVYPLEVSFSKFHVTQPKRAGYNKIYEIKRSKSFFFELADPFSNTNEHQLIIHTNDYHVNTTPIRYSSTSLIPNHTVPGEKNGGANIIYCFGYEIRIFLFKLKLVMPNGFLEYYFKKQ</sequence>
<comment type="caution">
    <text evidence="1">The sequence shown here is derived from an EMBL/GenBank/DDBJ whole genome shotgun (WGS) entry which is preliminary data.</text>
</comment>
<organism evidence="1 2">
    <name type="scientific">Rhizophagus irregularis</name>
    <dbReference type="NCBI Taxonomy" id="588596"/>
    <lineage>
        <taxon>Eukaryota</taxon>
        <taxon>Fungi</taxon>
        <taxon>Fungi incertae sedis</taxon>
        <taxon>Mucoromycota</taxon>
        <taxon>Glomeromycotina</taxon>
        <taxon>Glomeromycetes</taxon>
        <taxon>Glomerales</taxon>
        <taxon>Glomeraceae</taxon>
        <taxon>Rhizophagus</taxon>
    </lineage>
</organism>
<reference evidence="1 2" key="1">
    <citation type="submission" date="2015-10" db="EMBL/GenBank/DDBJ databases">
        <title>Genome analyses suggest a sexual origin of heterokaryosis in a supposedly ancient asexual fungus.</title>
        <authorList>
            <person name="Ropars J."/>
            <person name="Sedzielewska K."/>
            <person name="Noel J."/>
            <person name="Charron P."/>
            <person name="Farinelli L."/>
            <person name="Marton T."/>
            <person name="Kruger M."/>
            <person name="Pelin A."/>
            <person name="Brachmann A."/>
            <person name="Corradi N."/>
        </authorList>
    </citation>
    <scope>NUCLEOTIDE SEQUENCE [LARGE SCALE GENOMIC DNA]</scope>
    <source>
        <strain evidence="1 2">A4</strain>
    </source>
</reference>
<evidence type="ECO:0000313" key="1">
    <source>
        <dbReference type="EMBL" id="PKY62274.1"/>
    </source>
</evidence>
<keyword evidence="2" id="KW-1185">Reference proteome</keyword>
<dbReference type="EMBL" id="LLXI01006781">
    <property type="protein sequence ID" value="PKY62274.1"/>
    <property type="molecule type" value="Genomic_DNA"/>
</dbReference>
<gene>
    <name evidence="1" type="ORF">RhiirA4_488479</name>
</gene>
<name>A0A2I1HTQ5_9GLOM</name>
<proteinExistence type="predicted"/>
<evidence type="ECO:0000313" key="2">
    <source>
        <dbReference type="Proteomes" id="UP000234323"/>
    </source>
</evidence>
<dbReference type="Proteomes" id="UP000234323">
    <property type="component" value="Unassembled WGS sequence"/>
</dbReference>
<protein>
    <submittedName>
        <fullName evidence="1">Uncharacterized protein</fullName>
    </submittedName>
</protein>